<gene>
    <name evidence="5" type="ORF">CLAFUR5_09166</name>
</gene>
<reference evidence="5" key="2">
    <citation type="journal article" date="2022" name="Microb. Genom.">
        <title>A chromosome-scale genome assembly of the tomato pathogen Cladosporium fulvum reveals a compartmentalized genome architecture and the presence of a dispensable chromosome.</title>
        <authorList>
            <person name="Zaccaron A.Z."/>
            <person name="Chen L.H."/>
            <person name="Samaras A."/>
            <person name="Stergiopoulos I."/>
        </authorList>
    </citation>
    <scope>NUCLEOTIDE SEQUENCE</scope>
    <source>
        <strain evidence="5">Race5_Kim</strain>
    </source>
</reference>
<evidence type="ECO:0000256" key="2">
    <source>
        <dbReference type="ARBA" id="ARBA00022723"/>
    </source>
</evidence>
<dbReference type="InterPro" id="IPR052355">
    <property type="entry name" value="CENP-V-like"/>
</dbReference>
<dbReference type="AlphaFoldDB" id="A0A9Q8UTH7"/>
<dbReference type="GO" id="GO:0016846">
    <property type="term" value="F:carbon-sulfur lyase activity"/>
    <property type="evidence" value="ECO:0007669"/>
    <property type="project" value="InterPro"/>
</dbReference>
<evidence type="ECO:0000256" key="3">
    <source>
        <dbReference type="ARBA" id="ARBA00022833"/>
    </source>
</evidence>
<name>A0A9Q8UTH7_PASFU</name>
<dbReference type="OMA" id="PYPNGSW"/>
<comment type="similarity">
    <text evidence="1">Belongs to the Gfa family.</text>
</comment>
<dbReference type="InterPro" id="IPR006913">
    <property type="entry name" value="CENP-V/GFA"/>
</dbReference>
<keyword evidence="3" id="KW-0862">Zinc</keyword>
<organism evidence="5 6">
    <name type="scientific">Passalora fulva</name>
    <name type="common">Tomato leaf mold</name>
    <name type="synonym">Cladosporium fulvum</name>
    <dbReference type="NCBI Taxonomy" id="5499"/>
    <lineage>
        <taxon>Eukaryota</taxon>
        <taxon>Fungi</taxon>
        <taxon>Dikarya</taxon>
        <taxon>Ascomycota</taxon>
        <taxon>Pezizomycotina</taxon>
        <taxon>Dothideomycetes</taxon>
        <taxon>Dothideomycetidae</taxon>
        <taxon>Mycosphaerellales</taxon>
        <taxon>Mycosphaerellaceae</taxon>
        <taxon>Fulvia</taxon>
    </lineage>
</organism>
<sequence length="149" mass="16539">MAASNDTRRKVKGSCLCGHLTYEASIGESPITANRCNCAFCRKRGMTTYRLPDASHFRLLSPASQADIGDYQGWGDGHRWFCQQCGVHVWMEAQYEIQGHKVELFAVNLATVDQPQGGIDLNEVKISYVDGLHDNFMQPGEMPFPGGLL</sequence>
<evidence type="ECO:0000313" key="6">
    <source>
        <dbReference type="Proteomes" id="UP000756132"/>
    </source>
</evidence>
<dbReference type="Pfam" id="PF04828">
    <property type="entry name" value="GFA"/>
    <property type="match status" value="1"/>
</dbReference>
<evidence type="ECO:0000313" key="5">
    <source>
        <dbReference type="EMBL" id="UJO21881.1"/>
    </source>
</evidence>
<evidence type="ECO:0000256" key="1">
    <source>
        <dbReference type="ARBA" id="ARBA00005495"/>
    </source>
</evidence>
<dbReference type="OrthoDB" id="2993351at2759"/>
<feature type="domain" description="CENP-V/GFA" evidence="4">
    <location>
        <begin position="11"/>
        <end position="130"/>
    </location>
</feature>
<dbReference type="PANTHER" id="PTHR28620:SF1">
    <property type="entry name" value="CENP-V_GFA DOMAIN-CONTAINING PROTEIN"/>
    <property type="match status" value="1"/>
</dbReference>
<accession>A0A9Q8UTH7</accession>
<dbReference type="SUPFAM" id="SSF51316">
    <property type="entry name" value="Mss4-like"/>
    <property type="match status" value="1"/>
</dbReference>
<evidence type="ECO:0000259" key="4">
    <source>
        <dbReference type="PROSITE" id="PS51891"/>
    </source>
</evidence>
<dbReference type="InterPro" id="IPR011057">
    <property type="entry name" value="Mss4-like_sf"/>
</dbReference>
<proteinExistence type="inferred from homology"/>
<dbReference type="EMBL" id="CP090171">
    <property type="protein sequence ID" value="UJO21881.1"/>
    <property type="molecule type" value="Genomic_DNA"/>
</dbReference>
<dbReference type="RefSeq" id="XP_047766247.1">
    <property type="nucleotide sequence ID" value="XM_047908314.1"/>
</dbReference>
<dbReference type="Proteomes" id="UP000756132">
    <property type="component" value="Chromosome 9"/>
</dbReference>
<keyword evidence="2" id="KW-0479">Metal-binding</keyword>
<dbReference type="GO" id="GO:0046872">
    <property type="term" value="F:metal ion binding"/>
    <property type="evidence" value="ECO:0007669"/>
    <property type="project" value="UniProtKB-KW"/>
</dbReference>
<dbReference type="PROSITE" id="PS51891">
    <property type="entry name" value="CENP_V_GFA"/>
    <property type="match status" value="1"/>
</dbReference>
<dbReference type="GeneID" id="71989044"/>
<dbReference type="KEGG" id="ffu:CLAFUR5_09166"/>
<dbReference type="PANTHER" id="PTHR28620">
    <property type="entry name" value="CENTROMERE PROTEIN V"/>
    <property type="match status" value="1"/>
</dbReference>
<reference evidence="5" key="1">
    <citation type="submission" date="2021-12" db="EMBL/GenBank/DDBJ databases">
        <authorList>
            <person name="Zaccaron A."/>
            <person name="Stergiopoulos I."/>
        </authorList>
    </citation>
    <scope>NUCLEOTIDE SEQUENCE</scope>
    <source>
        <strain evidence="5">Race5_Kim</strain>
    </source>
</reference>
<protein>
    <recommendedName>
        <fullName evidence="4">CENP-V/GFA domain-containing protein</fullName>
    </recommendedName>
</protein>
<keyword evidence="6" id="KW-1185">Reference proteome</keyword>
<dbReference type="Gene3D" id="2.170.150.70">
    <property type="match status" value="1"/>
</dbReference>